<evidence type="ECO:0000313" key="13">
    <source>
        <dbReference type="Proteomes" id="UP000077407"/>
    </source>
</evidence>
<dbReference type="CDD" id="cd00383">
    <property type="entry name" value="trans_reg_C"/>
    <property type="match status" value="1"/>
</dbReference>
<comment type="function">
    <text evidence="7">May play the central regulatory role in sporulation. It may be an element of the effector pathway responsible for the activation of sporulation genes in response to nutritional stress. Spo0A may act in concert with spo0H (a sigma factor) to control the expression of some genes that are critical to the sporulation process.</text>
</comment>
<evidence type="ECO:0000259" key="10">
    <source>
        <dbReference type="PROSITE" id="PS50110"/>
    </source>
</evidence>
<feature type="domain" description="OmpR/PhoB-type" evidence="11">
    <location>
        <begin position="131"/>
        <end position="231"/>
    </location>
</feature>
<dbReference type="FunFam" id="1.10.10.10:FF:000018">
    <property type="entry name" value="DNA-binding response regulator ResD"/>
    <property type="match status" value="1"/>
</dbReference>
<accession>A0A168LPN8</accession>
<evidence type="ECO:0000259" key="11">
    <source>
        <dbReference type="PROSITE" id="PS51755"/>
    </source>
</evidence>
<evidence type="ECO:0000256" key="4">
    <source>
        <dbReference type="ARBA" id="ARBA00023015"/>
    </source>
</evidence>
<dbReference type="Gene3D" id="6.10.250.690">
    <property type="match status" value="1"/>
</dbReference>
<dbReference type="InterPro" id="IPR001867">
    <property type="entry name" value="OmpR/PhoB-type_DNA-bd"/>
</dbReference>
<dbReference type="Proteomes" id="UP000077407">
    <property type="component" value="Unassembled WGS sequence"/>
</dbReference>
<feature type="modified residue" description="4-aspartylphosphate" evidence="8">
    <location>
        <position position="53"/>
    </location>
</feature>
<evidence type="ECO:0000313" key="12">
    <source>
        <dbReference type="EMBL" id="OAA83519.1"/>
    </source>
</evidence>
<proteinExistence type="predicted"/>
<dbReference type="InterPro" id="IPR011006">
    <property type="entry name" value="CheY-like_superfamily"/>
</dbReference>
<keyword evidence="6" id="KW-0804">Transcription</keyword>
<dbReference type="OrthoDB" id="9790442at2"/>
<dbReference type="Pfam" id="PF00072">
    <property type="entry name" value="Response_reg"/>
    <property type="match status" value="1"/>
</dbReference>
<dbReference type="GO" id="GO:0006355">
    <property type="term" value="P:regulation of DNA-templated transcription"/>
    <property type="evidence" value="ECO:0007669"/>
    <property type="project" value="InterPro"/>
</dbReference>
<dbReference type="GO" id="GO:0000156">
    <property type="term" value="F:phosphorelay response regulator activity"/>
    <property type="evidence" value="ECO:0007669"/>
    <property type="project" value="TreeGrafter"/>
</dbReference>
<dbReference type="AlphaFoldDB" id="A0A168LPN8"/>
<dbReference type="SMART" id="SM00448">
    <property type="entry name" value="REC"/>
    <property type="match status" value="1"/>
</dbReference>
<dbReference type="FunFam" id="3.40.50.2300:FF:000001">
    <property type="entry name" value="DNA-binding response regulator PhoB"/>
    <property type="match status" value="1"/>
</dbReference>
<dbReference type="PROSITE" id="PS50110">
    <property type="entry name" value="RESPONSE_REGULATORY"/>
    <property type="match status" value="1"/>
</dbReference>
<keyword evidence="3" id="KW-0902">Two-component regulatory system</keyword>
<dbReference type="CDD" id="cd17574">
    <property type="entry name" value="REC_OmpR"/>
    <property type="match status" value="1"/>
</dbReference>
<dbReference type="PATRIC" id="fig|1538.10.peg.3361"/>
<dbReference type="InterPro" id="IPR039420">
    <property type="entry name" value="WalR-like"/>
</dbReference>
<feature type="DNA-binding region" description="OmpR/PhoB-type" evidence="9">
    <location>
        <begin position="131"/>
        <end position="231"/>
    </location>
</feature>
<keyword evidence="5 9" id="KW-0238">DNA-binding</keyword>
<dbReference type="PANTHER" id="PTHR48111">
    <property type="entry name" value="REGULATOR OF RPOS"/>
    <property type="match status" value="1"/>
</dbReference>
<dbReference type="GO" id="GO:0005829">
    <property type="term" value="C:cytosol"/>
    <property type="evidence" value="ECO:0007669"/>
    <property type="project" value="TreeGrafter"/>
</dbReference>
<comment type="caution">
    <text evidence="12">The sequence shown here is derived from an EMBL/GenBank/DDBJ whole genome shotgun (WGS) entry which is preliminary data.</text>
</comment>
<name>A0A168LPN8_9CLOT</name>
<dbReference type="SUPFAM" id="SSF46894">
    <property type="entry name" value="C-terminal effector domain of the bipartite response regulators"/>
    <property type="match status" value="1"/>
</dbReference>
<sequence length="236" mass="27179">MGQRLLIVEDDEAIANILKEHLEKEGYEVNWASSGKEGLEDFKTYEFALVMIDIMLPEMDGFTLCKNIRWINEDIPVMIISAKQTEMDKVKGLKLGADDYITKPFSLIEVSARIEAHLRRYKKVDRESAINGILKFKNGLIIIPEEKKVTVNEKEIQMTIKEFELLSLMAQNPNKVFSKEELYHHIWESMDVEGNNTVTVHIKELREKIGDSSKNPTFIKTVWGVGYKFIGERNIG</sequence>
<dbReference type="InterPro" id="IPR001789">
    <property type="entry name" value="Sig_transdc_resp-reg_receiver"/>
</dbReference>
<dbReference type="InterPro" id="IPR036388">
    <property type="entry name" value="WH-like_DNA-bd_sf"/>
</dbReference>
<dbReference type="Pfam" id="PF00486">
    <property type="entry name" value="Trans_reg_C"/>
    <property type="match status" value="1"/>
</dbReference>
<evidence type="ECO:0000256" key="6">
    <source>
        <dbReference type="ARBA" id="ARBA00023163"/>
    </source>
</evidence>
<dbReference type="RefSeq" id="WP_063556605.1">
    <property type="nucleotide sequence ID" value="NZ_LITT01000058.1"/>
</dbReference>
<dbReference type="PROSITE" id="PS51755">
    <property type="entry name" value="OMPR_PHOB"/>
    <property type="match status" value="1"/>
</dbReference>
<dbReference type="EMBL" id="LITT01000058">
    <property type="protein sequence ID" value="OAA83519.1"/>
    <property type="molecule type" value="Genomic_DNA"/>
</dbReference>
<dbReference type="GO" id="GO:0000976">
    <property type="term" value="F:transcription cis-regulatory region binding"/>
    <property type="evidence" value="ECO:0007669"/>
    <property type="project" value="TreeGrafter"/>
</dbReference>
<evidence type="ECO:0000256" key="3">
    <source>
        <dbReference type="ARBA" id="ARBA00023012"/>
    </source>
</evidence>
<evidence type="ECO:0000256" key="2">
    <source>
        <dbReference type="ARBA" id="ARBA00022553"/>
    </source>
</evidence>
<feature type="domain" description="Response regulatory" evidence="10">
    <location>
        <begin position="4"/>
        <end position="118"/>
    </location>
</feature>
<dbReference type="SMART" id="SM00862">
    <property type="entry name" value="Trans_reg_C"/>
    <property type="match status" value="1"/>
</dbReference>
<evidence type="ECO:0000256" key="5">
    <source>
        <dbReference type="ARBA" id="ARBA00023125"/>
    </source>
</evidence>
<evidence type="ECO:0000256" key="8">
    <source>
        <dbReference type="PROSITE-ProRule" id="PRU00169"/>
    </source>
</evidence>
<dbReference type="Gene3D" id="3.40.50.2300">
    <property type="match status" value="1"/>
</dbReference>
<evidence type="ECO:0000256" key="1">
    <source>
        <dbReference type="ARBA" id="ARBA00018672"/>
    </source>
</evidence>
<dbReference type="PANTHER" id="PTHR48111:SF40">
    <property type="entry name" value="PHOSPHATE REGULON TRANSCRIPTIONAL REGULATORY PROTEIN PHOB"/>
    <property type="match status" value="1"/>
</dbReference>
<dbReference type="InterPro" id="IPR016032">
    <property type="entry name" value="Sig_transdc_resp-reg_C-effctor"/>
</dbReference>
<keyword evidence="2 8" id="KW-0597">Phosphoprotein</keyword>
<gene>
    <name evidence="12" type="primary">sphR_2</name>
    <name evidence="12" type="ORF">WY13_03306</name>
</gene>
<dbReference type="GO" id="GO:0032993">
    <property type="term" value="C:protein-DNA complex"/>
    <property type="evidence" value="ECO:0007669"/>
    <property type="project" value="TreeGrafter"/>
</dbReference>
<protein>
    <recommendedName>
        <fullName evidence="1">Stage 0 sporulation protein A homolog</fullName>
    </recommendedName>
</protein>
<dbReference type="Gene3D" id="1.10.10.10">
    <property type="entry name" value="Winged helix-like DNA-binding domain superfamily/Winged helix DNA-binding domain"/>
    <property type="match status" value="1"/>
</dbReference>
<evidence type="ECO:0000256" key="7">
    <source>
        <dbReference type="ARBA" id="ARBA00024867"/>
    </source>
</evidence>
<keyword evidence="4" id="KW-0805">Transcription regulation</keyword>
<dbReference type="SUPFAM" id="SSF52172">
    <property type="entry name" value="CheY-like"/>
    <property type="match status" value="1"/>
</dbReference>
<reference evidence="12 13" key="1">
    <citation type="journal article" date="2015" name="Biotechnol. Bioeng.">
        <title>Genome sequence and phenotypic characterization of Caulobacter segnis.</title>
        <authorList>
            <person name="Patel S."/>
            <person name="Fletcher B."/>
            <person name="Scott D.C."/>
            <person name="Ely B."/>
        </authorList>
    </citation>
    <scope>NUCLEOTIDE SEQUENCE [LARGE SCALE GENOMIC DNA]</scope>
    <source>
        <strain evidence="12 13">ERI-2</strain>
    </source>
</reference>
<organism evidence="12 13">
    <name type="scientific">Clostridium ljungdahlii</name>
    <dbReference type="NCBI Taxonomy" id="1538"/>
    <lineage>
        <taxon>Bacteria</taxon>
        <taxon>Bacillati</taxon>
        <taxon>Bacillota</taxon>
        <taxon>Clostridia</taxon>
        <taxon>Eubacteriales</taxon>
        <taxon>Clostridiaceae</taxon>
        <taxon>Clostridium</taxon>
    </lineage>
</organism>
<evidence type="ECO:0000256" key="9">
    <source>
        <dbReference type="PROSITE-ProRule" id="PRU01091"/>
    </source>
</evidence>